<comment type="caution">
    <text evidence="1">The sequence shown here is derived from an EMBL/GenBank/DDBJ whole genome shotgun (WGS) entry which is preliminary data.</text>
</comment>
<dbReference type="EMBL" id="JAUIZM010000002">
    <property type="protein sequence ID" value="KAK1399169.1"/>
    <property type="molecule type" value="Genomic_DNA"/>
</dbReference>
<organism evidence="1 2">
    <name type="scientific">Heracleum sosnowskyi</name>
    <dbReference type="NCBI Taxonomy" id="360622"/>
    <lineage>
        <taxon>Eukaryota</taxon>
        <taxon>Viridiplantae</taxon>
        <taxon>Streptophyta</taxon>
        <taxon>Embryophyta</taxon>
        <taxon>Tracheophyta</taxon>
        <taxon>Spermatophyta</taxon>
        <taxon>Magnoliopsida</taxon>
        <taxon>eudicotyledons</taxon>
        <taxon>Gunneridae</taxon>
        <taxon>Pentapetalae</taxon>
        <taxon>asterids</taxon>
        <taxon>campanulids</taxon>
        <taxon>Apiales</taxon>
        <taxon>Apiaceae</taxon>
        <taxon>Apioideae</taxon>
        <taxon>apioid superclade</taxon>
        <taxon>Tordylieae</taxon>
        <taxon>Tordyliinae</taxon>
        <taxon>Heracleum</taxon>
    </lineage>
</organism>
<dbReference type="Proteomes" id="UP001237642">
    <property type="component" value="Unassembled WGS sequence"/>
</dbReference>
<protein>
    <submittedName>
        <fullName evidence="1">Uncharacterized protein</fullName>
    </submittedName>
</protein>
<dbReference type="AlphaFoldDB" id="A0AAD8N718"/>
<dbReference type="PANTHER" id="PTHR34958">
    <property type="entry name" value="CONDITIONAL LOSS-OF-GROWTH 1"/>
    <property type="match status" value="1"/>
</dbReference>
<dbReference type="PANTHER" id="PTHR34958:SF1">
    <property type="entry name" value="ARMADILLO-LIKE HELICAL DOMAIN-CONTAINING PROTEIN"/>
    <property type="match status" value="1"/>
</dbReference>
<gene>
    <name evidence="1" type="ORF">POM88_009032</name>
</gene>
<name>A0AAD8N718_9APIA</name>
<evidence type="ECO:0000313" key="2">
    <source>
        <dbReference type="Proteomes" id="UP001237642"/>
    </source>
</evidence>
<reference evidence="1" key="1">
    <citation type="submission" date="2023-02" db="EMBL/GenBank/DDBJ databases">
        <title>Genome of toxic invasive species Heracleum sosnowskyi carries increased number of genes despite the absence of recent whole-genome duplications.</title>
        <authorList>
            <person name="Schelkunov M."/>
            <person name="Shtratnikova V."/>
            <person name="Makarenko M."/>
            <person name="Klepikova A."/>
            <person name="Omelchenko D."/>
            <person name="Novikova G."/>
            <person name="Obukhova E."/>
            <person name="Bogdanov V."/>
            <person name="Penin A."/>
            <person name="Logacheva M."/>
        </authorList>
    </citation>
    <scope>NUCLEOTIDE SEQUENCE</scope>
    <source>
        <strain evidence="1">Hsosn_3</strain>
        <tissue evidence="1">Leaf</tissue>
    </source>
</reference>
<keyword evidence="2" id="KW-1185">Reference proteome</keyword>
<accession>A0AAD8N718</accession>
<reference evidence="1" key="2">
    <citation type="submission" date="2023-05" db="EMBL/GenBank/DDBJ databases">
        <authorList>
            <person name="Schelkunov M.I."/>
        </authorList>
    </citation>
    <scope>NUCLEOTIDE SEQUENCE</scope>
    <source>
        <strain evidence="1">Hsosn_3</strain>
        <tissue evidence="1">Leaf</tissue>
    </source>
</reference>
<proteinExistence type="predicted"/>
<sequence length="161" mass="17907">MQKLTELMVLDLSDSTSLSSIKDKHLLPKMALHTINLLGCPRLKNLFSVEILKALELLTELPSLRRWLNQNEIEVDDVDSKFNLHFPPGEVGDIDGYIMDSASPAPPTLSILEEMLSTSRLASKARALDLLLNLGVHAQLLELLVADDDSTIEEEYSQQPS</sequence>
<evidence type="ECO:0000313" key="1">
    <source>
        <dbReference type="EMBL" id="KAK1399169.1"/>
    </source>
</evidence>